<dbReference type="Pfam" id="PF03230">
    <property type="entry name" value="Antirestrict"/>
    <property type="match status" value="1"/>
</dbReference>
<protein>
    <recommendedName>
        <fullName evidence="4">Antirestriction protein</fullName>
    </recommendedName>
</protein>
<dbReference type="HOGENOM" id="CLU_115447_0_0_6"/>
<dbReference type="AlphaFoldDB" id="A0A077NG60"/>
<dbReference type="RefSeq" id="WP_038218031.1">
    <property type="nucleotide sequence ID" value="NZ_CAWLWN010000220.1"/>
</dbReference>
<dbReference type="InterPro" id="IPR042297">
    <property type="entry name" value="Antirestriction_sf"/>
</dbReference>
<evidence type="ECO:0000313" key="3">
    <source>
        <dbReference type="Proteomes" id="UP000028511"/>
    </source>
</evidence>
<evidence type="ECO:0000313" key="2">
    <source>
        <dbReference type="EMBL" id="CDG97368.1"/>
    </source>
</evidence>
<organism evidence="2 3">
    <name type="scientific">Xenorhabdus bovienii str. puntauvense</name>
    <dbReference type="NCBI Taxonomy" id="1398201"/>
    <lineage>
        <taxon>Bacteria</taxon>
        <taxon>Pseudomonadati</taxon>
        <taxon>Pseudomonadota</taxon>
        <taxon>Gammaproteobacteria</taxon>
        <taxon>Enterobacterales</taxon>
        <taxon>Morganellaceae</taxon>
        <taxon>Xenorhabdus</taxon>
    </lineage>
</organism>
<comment type="similarity">
    <text evidence="1">Belongs to the antirestriction protein family.</text>
</comment>
<evidence type="ECO:0000256" key="1">
    <source>
        <dbReference type="ARBA" id="ARBA00008618"/>
    </source>
</evidence>
<dbReference type="EMBL" id="CBSW010000177">
    <property type="protein sequence ID" value="CDG97368.1"/>
    <property type="molecule type" value="Genomic_DNA"/>
</dbReference>
<name>A0A077NG60_XENBV</name>
<dbReference type="Gene3D" id="3.30.70.3580">
    <property type="entry name" value="Antirestriction protein"/>
    <property type="match status" value="1"/>
</dbReference>
<gene>
    <name evidence="2" type="ORF">XBP1_2580007</name>
</gene>
<dbReference type="Proteomes" id="UP000028511">
    <property type="component" value="Unassembled WGS sequence"/>
</dbReference>
<dbReference type="InterPro" id="IPR004914">
    <property type="entry name" value="Antirestrict"/>
</dbReference>
<proteinExistence type="inferred from homology"/>
<evidence type="ECO:0008006" key="4">
    <source>
        <dbReference type="Google" id="ProtNLM"/>
    </source>
</evidence>
<reference evidence="2" key="1">
    <citation type="submission" date="2013-07" db="EMBL/GenBank/DDBJ databases">
        <title>Sub-species coevolution in mutualistic symbiosis.</title>
        <authorList>
            <person name="Murfin K."/>
            <person name="Klassen J."/>
            <person name="Lee M."/>
            <person name="Forst S."/>
            <person name="Stock P."/>
            <person name="Goodrich-Blair H."/>
        </authorList>
    </citation>
    <scope>NUCLEOTIDE SEQUENCE [LARGE SCALE GENOMIC DNA]</scope>
    <source>
        <strain evidence="2">Puntauvense</strain>
    </source>
</reference>
<accession>A0A077NG60</accession>
<sequence>MQQGELIMLDSPSLSATFPGKKPLERIFLGFLVANTAMQLCGVYRYEQWESCNVSDNLTYMVPMSAETYSVWLPNYSLKITLSADAFGLAVTMVVFARIAALDEPDDDAYRFCELREYALQHPESALIRNVLDLRTSDDVLSPSLIGSTHNNNG</sequence>
<comment type="caution">
    <text evidence="2">The sequence shown here is derived from an EMBL/GenBank/DDBJ whole genome shotgun (WGS) entry which is preliminary data.</text>
</comment>